<reference evidence="2" key="2">
    <citation type="submission" date="2020-05" db="UniProtKB">
        <authorList>
            <consortium name="EnsemblMetazoa"/>
        </authorList>
    </citation>
    <scope>IDENTIFICATION</scope>
    <source>
        <strain evidence="2">maculatus3</strain>
    </source>
</reference>
<reference evidence="3" key="1">
    <citation type="submission" date="2013-09" db="EMBL/GenBank/DDBJ databases">
        <title>The Genome Sequence of Anopheles maculatus species B.</title>
        <authorList>
            <consortium name="The Broad Institute Genomics Platform"/>
            <person name="Neafsey D.E."/>
            <person name="Besansky N."/>
            <person name="Howell P."/>
            <person name="Walton C."/>
            <person name="Young S.K."/>
            <person name="Zeng Q."/>
            <person name="Gargeya S."/>
            <person name="Fitzgerald M."/>
            <person name="Haas B."/>
            <person name="Abouelleil A."/>
            <person name="Allen A.W."/>
            <person name="Alvarado L."/>
            <person name="Arachchi H.M."/>
            <person name="Berlin A.M."/>
            <person name="Chapman S.B."/>
            <person name="Gainer-Dewar J."/>
            <person name="Goldberg J."/>
            <person name="Griggs A."/>
            <person name="Gujja S."/>
            <person name="Hansen M."/>
            <person name="Howarth C."/>
            <person name="Imamovic A."/>
            <person name="Ireland A."/>
            <person name="Larimer J."/>
            <person name="McCowan C."/>
            <person name="Murphy C."/>
            <person name="Pearson M."/>
            <person name="Poon T.W."/>
            <person name="Priest M."/>
            <person name="Roberts A."/>
            <person name="Saif S."/>
            <person name="Shea T."/>
            <person name="Sisk P."/>
            <person name="Sykes S."/>
            <person name="Wortman J."/>
            <person name="Nusbaum C."/>
            <person name="Birren B."/>
        </authorList>
    </citation>
    <scope>NUCLEOTIDE SEQUENCE [LARGE SCALE GENOMIC DNA]</scope>
    <source>
        <strain evidence="3">maculatus3</strain>
    </source>
</reference>
<evidence type="ECO:0000256" key="1">
    <source>
        <dbReference type="SAM" id="MobiDB-lite"/>
    </source>
</evidence>
<feature type="compositionally biased region" description="Polar residues" evidence="1">
    <location>
        <begin position="1"/>
        <end position="10"/>
    </location>
</feature>
<dbReference type="VEuPathDB" id="VectorBase:AMAM000403"/>
<sequence length="119" mass="13280">MLLNLQSSRLYRTRRHGSDANDVHSEQDQLKLGSEQQPPQSNETDPLSGNSATNTTTTTQRLYSSLAVMPPACSLLESYVTGTGSPLRNLYCQCKHHHHAIQIKSRIDTKPSPRNGMEF</sequence>
<dbReference type="AlphaFoldDB" id="A0A182S645"/>
<feature type="compositionally biased region" description="Polar residues" evidence="1">
    <location>
        <begin position="34"/>
        <end position="52"/>
    </location>
</feature>
<feature type="region of interest" description="Disordered" evidence="1">
    <location>
        <begin position="1"/>
        <end position="58"/>
    </location>
</feature>
<proteinExistence type="predicted"/>
<accession>A0A182S645</accession>
<evidence type="ECO:0000313" key="3">
    <source>
        <dbReference type="Proteomes" id="UP000075901"/>
    </source>
</evidence>
<name>A0A182S645_9DIPT</name>
<keyword evidence="3" id="KW-1185">Reference proteome</keyword>
<dbReference type="EnsemblMetazoa" id="AMAM000403-RA">
    <property type="protein sequence ID" value="AMAM000403-PA"/>
    <property type="gene ID" value="AMAM000403"/>
</dbReference>
<evidence type="ECO:0000313" key="2">
    <source>
        <dbReference type="EnsemblMetazoa" id="AMAM000403-PA"/>
    </source>
</evidence>
<protein>
    <submittedName>
        <fullName evidence="2">Uncharacterized protein</fullName>
    </submittedName>
</protein>
<feature type="compositionally biased region" description="Basic and acidic residues" evidence="1">
    <location>
        <begin position="16"/>
        <end position="29"/>
    </location>
</feature>
<organism evidence="2 3">
    <name type="scientific">Anopheles maculatus</name>
    <dbReference type="NCBI Taxonomy" id="74869"/>
    <lineage>
        <taxon>Eukaryota</taxon>
        <taxon>Metazoa</taxon>
        <taxon>Ecdysozoa</taxon>
        <taxon>Arthropoda</taxon>
        <taxon>Hexapoda</taxon>
        <taxon>Insecta</taxon>
        <taxon>Pterygota</taxon>
        <taxon>Neoptera</taxon>
        <taxon>Endopterygota</taxon>
        <taxon>Diptera</taxon>
        <taxon>Nematocera</taxon>
        <taxon>Culicoidea</taxon>
        <taxon>Culicidae</taxon>
        <taxon>Anophelinae</taxon>
        <taxon>Anopheles</taxon>
        <taxon>Anopheles maculatus group</taxon>
    </lineage>
</organism>
<dbReference type="Proteomes" id="UP000075901">
    <property type="component" value="Unassembled WGS sequence"/>
</dbReference>